<proteinExistence type="predicted"/>
<dbReference type="AlphaFoldDB" id="A0AAV7PCZ6"/>
<evidence type="ECO:0000313" key="3">
    <source>
        <dbReference type="Proteomes" id="UP001066276"/>
    </source>
</evidence>
<sequence length="115" mass="12376">MRQTVNDALAKAITPLKHHLYGFAQQQGWLPPAGGLSDESTTLPPKEIHSEAFQKLAASLSSKHPCSMPAAPRSEELSDGSDASSSQESSKTDSHPPHKRKAKPIIPPILSRLDC</sequence>
<keyword evidence="3" id="KW-1185">Reference proteome</keyword>
<dbReference type="EMBL" id="JANPWB010000011">
    <property type="protein sequence ID" value="KAJ1123583.1"/>
    <property type="molecule type" value="Genomic_DNA"/>
</dbReference>
<dbReference type="Proteomes" id="UP001066276">
    <property type="component" value="Chromosome 7"/>
</dbReference>
<comment type="caution">
    <text evidence="2">The sequence shown here is derived from an EMBL/GenBank/DDBJ whole genome shotgun (WGS) entry which is preliminary data.</text>
</comment>
<organism evidence="2 3">
    <name type="scientific">Pleurodeles waltl</name>
    <name type="common">Iberian ribbed newt</name>
    <dbReference type="NCBI Taxonomy" id="8319"/>
    <lineage>
        <taxon>Eukaryota</taxon>
        <taxon>Metazoa</taxon>
        <taxon>Chordata</taxon>
        <taxon>Craniata</taxon>
        <taxon>Vertebrata</taxon>
        <taxon>Euteleostomi</taxon>
        <taxon>Amphibia</taxon>
        <taxon>Batrachia</taxon>
        <taxon>Caudata</taxon>
        <taxon>Salamandroidea</taxon>
        <taxon>Salamandridae</taxon>
        <taxon>Pleurodelinae</taxon>
        <taxon>Pleurodeles</taxon>
    </lineage>
</organism>
<gene>
    <name evidence="2" type="ORF">NDU88_002051</name>
</gene>
<name>A0AAV7PCZ6_PLEWA</name>
<accession>A0AAV7PCZ6</accession>
<protein>
    <submittedName>
        <fullName evidence="2">Uncharacterized protein</fullName>
    </submittedName>
</protein>
<evidence type="ECO:0000313" key="2">
    <source>
        <dbReference type="EMBL" id="KAJ1123583.1"/>
    </source>
</evidence>
<feature type="compositionally biased region" description="Low complexity" evidence="1">
    <location>
        <begin position="80"/>
        <end position="89"/>
    </location>
</feature>
<feature type="region of interest" description="Disordered" evidence="1">
    <location>
        <begin position="27"/>
        <end position="115"/>
    </location>
</feature>
<reference evidence="2" key="1">
    <citation type="journal article" date="2022" name="bioRxiv">
        <title>Sequencing and chromosome-scale assembly of the giantPleurodeles waltlgenome.</title>
        <authorList>
            <person name="Brown T."/>
            <person name="Elewa A."/>
            <person name="Iarovenko S."/>
            <person name="Subramanian E."/>
            <person name="Araus A.J."/>
            <person name="Petzold A."/>
            <person name="Susuki M."/>
            <person name="Suzuki K.-i.T."/>
            <person name="Hayashi T."/>
            <person name="Toyoda A."/>
            <person name="Oliveira C."/>
            <person name="Osipova E."/>
            <person name="Leigh N.D."/>
            <person name="Simon A."/>
            <person name="Yun M.H."/>
        </authorList>
    </citation>
    <scope>NUCLEOTIDE SEQUENCE</scope>
    <source>
        <strain evidence="2">20211129_DDA</strain>
        <tissue evidence="2">Liver</tissue>
    </source>
</reference>
<evidence type="ECO:0000256" key="1">
    <source>
        <dbReference type="SAM" id="MobiDB-lite"/>
    </source>
</evidence>